<reference evidence="2" key="1">
    <citation type="submission" date="2016-11" db="EMBL/GenBank/DDBJ databases">
        <authorList>
            <person name="Varghese N."/>
            <person name="Submissions S."/>
        </authorList>
    </citation>
    <scope>NUCLEOTIDE SEQUENCE [LARGE SCALE GENOMIC DNA]</scope>
    <source>
        <strain evidence="2">UWOS</strain>
    </source>
</reference>
<name>A0A1M6X1B7_9BACT</name>
<dbReference type="EMBL" id="FRAW01000028">
    <property type="protein sequence ID" value="SHK99681.1"/>
    <property type="molecule type" value="Genomic_DNA"/>
</dbReference>
<evidence type="ECO:0000313" key="1">
    <source>
        <dbReference type="EMBL" id="SHK99681.1"/>
    </source>
</evidence>
<organism evidence="1 2">
    <name type="scientific">Fibrobacter intestinalis</name>
    <dbReference type="NCBI Taxonomy" id="28122"/>
    <lineage>
        <taxon>Bacteria</taxon>
        <taxon>Pseudomonadati</taxon>
        <taxon>Fibrobacterota</taxon>
        <taxon>Fibrobacteria</taxon>
        <taxon>Fibrobacterales</taxon>
        <taxon>Fibrobacteraceae</taxon>
        <taxon>Fibrobacter</taxon>
    </lineage>
</organism>
<gene>
    <name evidence="1" type="ORF">SAMN05720469_12821</name>
</gene>
<evidence type="ECO:0000313" key="2">
    <source>
        <dbReference type="Proteomes" id="UP000184275"/>
    </source>
</evidence>
<protein>
    <submittedName>
        <fullName evidence="1">Uncharacterized protein</fullName>
    </submittedName>
</protein>
<accession>A0A1M6X1B7</accession>
<sequence>MKSDALKNISLLGRIAYGILCAEKLATEKYPQRDWSLVFKIFWKFGNCEALDRWSWEIMEYIPKYLFEFESFEASNFEYIDKETYTNLKKLYKNVDDSLNKILLAIRNIEEEYAYSSIPGYGTASLEYIDEILAILKNNKIQPPDPQLVAFSKISEEDGWGKAFDGTKLSMVLKG</sequence>
<keyword evidence="2" id="KW-1185">Reference proteome</keyword>
<dbReference type="Proteomes" id="UP000184275">
    <property type="component" value="Unassembled WGS sequence"/>
</dbReference>
<dbReference type="AlphaFoldDB" id="A0A1M6X1B7"/>
<proteinExistence type="predicted"/>